<evidence type="ECO:0000313" key="11">
    <source>
        <dbReference type="Proteomes" id="UP000267250"/>
    </source>
</evidence>
<evidence type="ECO:0000256" key="5">
    <source>
        <dbReference type="ARBA" id="ARBA00023136"/>
    </source>
</evidence>
<protein>
    <recommendedName>
        <fullName evidence="12">ABC3 transporter permease protein domain-containing protein</fullName>
    </recommendedName>
</protein>
<feature type="transmembrane region" description="Helical" evidence="7">
    <location>
        <begin position="20"/>
        <end position="43"/>
    </location>
</feature>
<evidence type="ECO:0000256" key="1">
    <source>
        <dbReference type="ARBA" id="ARBA00004651"/>
    </source>
</evidence>
<dbReference type="InterPro" id="IPR025857">
    <property type="entry name" value="MacB_PCD"/>
</dbReference>
<organism evidence="10 11">
    <name type="scientific">Anoxybacter fermentans</name>
    <dbReference type="NCBI Taxonomy" id="1323375"/>
    <lineage>
        <taxon>Bacteria</taxon>
        <taxon>Bacillati</taxon>
        <taxon>Bacillota</taxon>
        <taxon>Clostridia</taxon>
        <taxon>Halanaerobiales</taxon>
        <taxon>Anoxybacter</taxon>
    </lineage>
</organism>
<evidence type="ECO:0000256" key="4">
    <source>
        <dbReference type="ARBA" id="ARBA00022989"/>
    </source>
</evidence>
<evidence type="ECO:0000256" key="6">
    <source>
        <dbReference type="ARBA" id="ARBA00038076"/>
    </source>
</evidence>
<feature type="transmembrane region" description="Helical" evidence="7">
    <location>
        <begin position="422"/>
        <end position="442"/>
    </location>
</feature>
<dbReference type="EMBL" id="CP016379">
    <property type="protein sequence ID" value="AZR74076.1"/>
    <property type="molecule type" value="Genomic_DNA"/>
</dbReference>
<dbReference type="RefSeq" id="WP_164731046.1">
    <property type="nucleotide sequence ID" value="NZ_CP016379.1"/>
</dbReference>
<comment type="subcellular location">
    <subcellularLocation>
        <location evidence="1">Cell membrane</location>
        <topology evidence="1">Multi-pass membrane protein</topology>
    </subcellularLocation>
</comment>
<keyword evidence="3 7" id="KW-0812">Transmembrane</keyword>
<dbReference type="InterPro" id="IPR050250">
    <property type="entry name" value="Macrolide_Exporter_MacB"/>
</dbReference>
<feature type="transmembrane region" description="Helical" evidence="7">
    <location>
        <begin position="255"/>
        <end position="280"/>
    </location>
</feature>
<dbReference type="KEGG" id="aft:BBF96_12120"/>
<accession>A0A3S9T0E2</accession>
<evidence type="ECO:0000259" key="8">
    <source>
        <dbReference type="Pfam" id="PF02687"/>
    </source>
</evidence>
<feature type="transmembrane region" description="Helical" evidence="7">
    <location>
        <begin position="347"/>
        <end position="369"/>
    </location>
</feature>
<comment type="similarity">
    <text evidence="6">Belongs to the ABC-4 integral membrane protein family.</text>
</comment>
<evidence type="ECO:0000256" key="2">
    <source>
        <dbReference type="ARBA" id="ARBA00022475"/>
    </source>
</evidence>
<evidence type="ECO:0000256" key="3">
    <source>
        <dbReference type="ARBA" id="ARBA00022692"/>
    </source>
</evidence>
<feature type="transmembrane region" description="Helical" evidence="7">
    <location>
        <begin position="481"/>
        <end position="501"/>
    </location>
</feature>
<keyword evidence="2" id="KW-1003">Cell membrane</keyword>
<reference evidence="10 11" key="1">
    <citation type="submission" date="2016-07" db="EMBL/GenBank/DDBJ databases">
        <title>Genome and transcriptome analysis of iron-reducing fermentative bacteria Anoxybacter fermentans.</title>
        <authorList>
            <person name="Zeng X."/>
            <person name="Shao Z."/>
        </authorList>
    </citation>
    <scope>NUCLEOTIDE SEQUENCE [LARGE SCALE GENOMIC DNA]</scope>
    <source>
        <strain evidence="10 11">DY22613</strain>
    </source>
</reference>
<evidence type="ECO:0008006" key="12">
    <source>
        <dbReference type="Google" id="ProtNLM"/>
    </source>
</evidence>
<feature type="transmembrane region" description="Helical" evidence="7">
    <location>
        <begin position="824"/>
        <end position="844"/>
    </location>
</feature>
<evidence type="ECO:0000259" key="9">
    <source>
        <dbReference type="Pfam" id="PF12704"/>
    </source>
</evidence>
<gene>
    <name evidence="10" type="ORF">BBF96_12120</name>
</gene>
<evidence type="ECO:0000313" key="10">
    <source>
        <dbReference type="EMBL" id="AZR74076.1"/>
    </source>
</evidence>
<dbReference type="Pfam" id="PF02687">
    <property type="entry name" value="FtsX"/>
    <property type="match status" value="2"/>
</dbReference>
<proteinExistence type="inferred from homology"/>
<dbReference type="Proteomes" id="UP000267250">
    <property type="component" value="Chromosome"/>
</dbReference>
<dbReference type="AlphaFoldDB" id="A0A3S9T0E2"/>
<feature type="domain" description="ABC3 transporter permease C-terminal" evidence="8">
    <location>
        <begin position="257"/>
        <end position="374"/>
    </location>
</feature>
<keyword evidence="11" id="KW-1185">Reference proteome</keyword>
<feature type="transmembrane region" description="Helical" evidence="7">
    <location>
        <begin position="783"/>
        <end position="812"/>
    </location>
</feature>
<dbReference type="InterPro" id="IPR003838">
    <property type="entry name" value="ABC3_permease_C"/>
</dbReference>
<dbReference type="GO" id="GO:0005886">
    <property type="term" value="C:plasma membrane"/>
    <property type="evidence" value="ECO:0007669"/>
    <property type="project" value="UniProtKB-SubCell"/>
</dbReference>
<feature type="domain" description="ABC3 transporter permease C-terminal" evidence="8">
    <location>
        <begin position="740"/>
        <end position="853"/>
    </location>
</feature>
<keyword evidence="5 7" id="KW-0472">Membrane</keyword>
<feature type="domain" description="MacB-like periplasmic core" evidence="9">
    <location>
        <begin position="480"/>
        <end position="707"/>
    </location>
</feature>
<dbReference type="GO" id="GO:0022857">
    <property type="term" value="F:transmembrane transporter activity"/>
    <property type="evidence" value="ECO:0007669"/>
    <property type="project" value="TreeGrafter"/>
</dbReference>
<sequence length="861" mass="96951">MKLYNKLALRNIKYYRMRSILFLIGVILSSFFVFMILGIGYSYNLYQTEQIELEYGASDADVNLNSLYDSVPILAELNRTEGIKTVSTGFLPMGIEGCEGGFYLNKKTFVAYSGMDFSNNLSQRLMPLLGGRYPQADGEFALENWVAHMLGLKIGDKYILKFEDKSKTFTLVGLLQTRRSSTGGRGWAVLKKDVLQKIYGVDDKVNIISIEFTKDFNIDYLKRRLGYIFNQKGDVRYNEIKWQVLKKQKPDFSGFFAVGAILLFAAGLFISNIFLISVYQRSKQLATLRSLGGDSKLLKKILLYEGLYTGMAGTIIGILLGVIFVNWLGGFIKIGFGDVFSRIVIPWYFYLITFLIGLIFTVLVTIVPIRRALSVRVMEVLRNIPVTGNSKEAKKIQKRAWILSIMGIGFLIPFAVKGGDVPLLNLLGGVGLIAFLGGIIMWTPKLFDWITPLVQKITQKFKNAAAKIAVKNVKDNIQRTVLTTATLVIGIALIISFVMIMESRQQKLEQDLAKKFPTSMILVSDPEPFEPVFANELRSLEGIKESTAAFIKRVYLKDFDFSKADTNWIKPLQRLNRLAGNRENVLERVIIVGIEADRFKDIIKPEITTQLIPLANLKKDQVYASALAAKNLGLSLGDRVKIQIGERIVEMQIVGIMQVGDIDQGSNDFYMKAEHFKELFSQQGPNIIYINSDNEESIEQLENTLQKKIRPIPDARLKSYYSQWKENKMKLKQLYMYYMGFVGVVILISLMSISTTMVTNIFERIKELGILKSIGMNDKSIRWMVIFESIYMSLVSCLAGVIAGLIIGVVILKALKTDFIYVPYLAIAFTFVGAILVGIGASAAPTYYTGKLSVVEALRYE</sequence>
<dbReference type="PANTHER" id="PTHR30572:SF4">
    <property type="entry name" value="ABC TRANSPORTER PERMEASE YTRF"/>
    <property type="match status" value="1"/>
</dbReference>
<keyword evidence="4 7" id="KW-1133">Transmembrane helix</keyword>
<dbReference type="PANTHER" id="PTHR30572">
    <property type="entry name" value="MEMBRANE COMPONENT OF TRANSPORTER-RELATED"/>
    <property type="match status" value="1"/>
</dbReference>
<feature type="transmembrane region" description="Helical" evidence="7">
    <location>
        <begin position="301"/>
        <end position="327"/>
    </location>
</feature>
<evidence type="ECO:0000256" key="7">
    <source>
        <dbReference type="SAM" id="Phobius"/>
    </source>
</evidence>
<name>A0A3S9T0E2_9FIRM</name>
<feature type="transmembrane region" description="Helical" evidence="7">
    <location>
        <begin position="735"/>
        <end position="762"/>
    </location>
</feature>
<dbReference type="Pfam" id="PF12704">
    <property type="entry name" value="MacB_PCD"/>
    <property type="match status" value="1"/>
</dbReference>